<dbReference type="PANTHER" id="PTHR10380:SF173">
    <property type="entry name" value="CUTICULAR PROTEIN 47EF, ISOFORM C-RELATED"/>
    <property type="match status" value="1"/>
</dbReference>
<dbReference type="STRING" id="67767.A0A0J7KML7"/>
<accession>A0A0J7KML7</accession>
<dbReference type="InterPro" id="IPR031311">
    <property type="entry name" value="CHIT_BIND_RR_consensus"/>
</dbReference>
<dbReference type="EMBL" id="LBMM01005337">
    <property type="protein sequence ID" value="KMQ91598.1"/>
    <property type="molecule type" value="Genomic_DNA"/>
</dbReference>
<dbReference type="PROSITE" id="PS00233">
    <property type="entry name" value="CHIT_BIND_RR_1"/>
    <property type="match status" value="1"/>
</dbReference>
<dbReference type="GO" id="GO:0062129">
    <property type="term" value="C:chitin-based extracellular matrix"/>
    <property type="evidence" value="ECO:0007669"/>
    <property type="project" value="TreeGrafter"/>
</dbReference>
<dbReference type="Pfam" id="PF00379">
    <property type="entry name" value="Chitin_bind_4"/>
    <property type="match status" value="1"/>
</dbReference>
<dbReference type="AlphaFoldDB" id="A0A0J7KML7"/>
<evidence type="ECO:0000313" key="3">
    <source>
        <dbReference type="EMBL" id="KMQ91598.1"/>
    </source>
</evidence>
<name>A0A0J7KML7_LASNI</name>
<dbReference type="OrthoDB" id="7549055at2759"/>
<dbReference type="PROSITE" id="PS51155">
    <property type="entry name" value="CHIT_BIND_RR_2"/>
    <property type="match status" value="1"/>
</dbReference>
<dbReference type="PANTHER" id="PTHR10380">
    <property type="entry name" value="CUTICLE PROTEIN"/>
    <property type="match status" value="1"/>
</dbReference>
<organism evidence="3 4">
    <name type="scientific">Lasius niger</name>
    <name type="common">Black garden ant</name>
    <dbReference type="NCBI Taxonomy" id="67767"/>
    <lineage>
        <taxon>Eukaryota</taxon>
        <taxon>Metazoa</taxon>
        <taxon>Ecdysozoa</taxon>
        <taxon>Arthropoda</taxon>
        <taxon>Hexapoda</taxon>
        <taxon>Insecta</taxon>
        <taxon>Pterygota</taxon>
        <taxon>Neoptera</taxon>
        <taxon>Endopterygota</taxon>
        <taxon>Hymenoptera</taxon>
        <taxon>Apocrita</taxon>
        <taxon>Aculeata</taxon>
        <taxon>Formicoidea</taxon>
        <taxon>Formicidae</taxon>
        <taxon>Formicinae</taxon>
        <taxon>Lasius</taxon>
        <taxon>Lasius</taxon>
    </lineage>
</organism>
<keyword evidence="1 2" id="KW-0193">Cuticle</keyword>
<evidence type="ECO:0000256" key="1">
    <source>
        <dbReference type="ARBA" id="ARBA00022460"/>
    </source>
</evidence>
<dbReference type="PRINTS" id="PR00947">
    <property type="entry name" value="CUTICLE"/>
</dbReference>
<dbReference type="GO" id="GO:0008010">
    <property type="term" value="F:structural constituent of chitin-based larval cuticle"/>
    <property type="evidence" value="ECO:0007669"/>
    <property type="project" value="TreeGrafter"/>
</dbReference>
<sequence length="157" mass="17241">MTPASCAPATQSSVGITITLYVLIKATVILAETKRLTTPTLNEYYKATGTTSTTTPRVTTLSYYPRPSKPLYSYKYNTDTGIQAQEDGYLNNAGTDQEALKARGSYSYTDNDGNIFQVSYTANEDGFQPEGAHLPTVPPLIKKALQYIAEHPEENEE</sequence>
<proteinExistence type="predicted"/>
<protein>
    <submittedName>
        <fullName evidence="3">Larval cuticle protein lcp-17</fullName>
    </submittedName>
</protein>
<gene>
    <name evidence="3" type="ORF">RF55_8512</name>
</gene>
<evidence type="ECO:0000313" key="4">
    <source>
        <dbReference type="Proteomes" id="UP000036403"/>
    </source>
</evidence>
<dbReference type="PaxDb" id="67767-A0A0J7KML7"/>
<dbReference type="InterPro" id="IPR050468">
    <property type="entry name" value="Cuticle_Struct_Prot"/>
</dbReference>
<dbReference type="InterPro" id="IPR000618">
    <property type="entry name" value="Insect_cuticle"/>
</dbReference>
<reference evidence="3 4" key="1">
    <citation type="submission" date="2015-04" db="EMBL/GenBank/DDBJ databases">
        <title>Lasius niger genome sequencing.</title>
        <authorList>
            <person name="Konorov E.A."/>
            <person name="Nikitin M.A."/>
            <person name="Kirill M.V."/>
            <person name="Chang P."/>
        </authorList>
    </citation>
    <scope>NUCLEOTIDE SEQUENCE [LARGE SCALE GENOMIC DNA]</scope>
    <source>
        <tissue evidence="3">Whole</tissue>
    </source>
</reference>
<keyword evidence="4" id="KW-1185">Reference proteome</keyword>
<evidence type="ECO:0000256" key="2">
    <source>
        <dbReference type="PROSITE-ProRule" id="PRU00497"/>
    </source>
</evidence>
<dbReference type="Proteomes" id="UP000036403">
    <property type="component" value="Unassembled WGS sequence"/>
</dbReference>
<comment type="caution">
    <text evidence="3">The sequence shown here is derived from an EMBL/GenBank/DDBJ whole genome shotgun (WGS) entry which is preliminary data.</text>
</comment>